<keyword evidence="9" id="KW-1133">Transmembrane helix</keyword>
<evidence type="ECO:0000256" key="8">
    <source>
        <dbReference type="ARBA" id="ARBA00022840"/>
    </source>
</evidence>
<evidence type="ECO:0000256" key="2">
    <source>
        <dbReference type="ARBA" id="ARBA00012513"/>
    </source>
</evidence>
<dbReference type="Gene3D" id="1.10.510.10">
    <property type="entry name" value="Transferase(Phosphotransferase) domain 1"/>
    <property type="match status" value="1"/>
</dbReference>
<evidence type="ECO:0000256" key="9">
    <source>
        <dbReference type="ARBA" id="ARBA00022989"/>
    </source>
</evidence>
<dbReference type="EMBL" id="CAUOFW020006835">
    <property type="protein sequence ID" value="CAK9176433.1"/>
    <property type="molecule type" value="Genomic_DNA"/>
</dbReference>
<proteinExistence type="predicted"/>
<dbReference type="GO" id="GO:0005524">
    <property type="term" value="F:ATP binding"/>
    <property type="evidence" value="ECO:0007669"/>
    <property type="project" value="UniProtKB-KW"/>
</dbReference>
<evidence type="ECO:0000256" key="5">
    <source>
        <dbReference type="ARBA" id="ARBA00022692"/>
    </source>
</evidence>
<keyword evidence="5" id="KW-0812">Transmembrane</keyword>
<keyword evidence="6" id="KW-0547">Nucleotide-binding</keyword>
<keyword evidence="13" id="KW-1185">Reference proteome</keyword>
<evidence type="ECO:0000256" key="3">
    <source>
        <dbReference type="ARBA" id="ARBA00022553"/>
    </source>
</evidence>
<dbReference type="PANTHER" id="PTHR47984">
    <property type="entry name" value="OS01G0323000 PROTEIN"/>
    <property type="match status" value="1"/>
</dbReference>
<dbReference type="EC" id="2.7.11.1" evidence="2"/>
<dbReference type="GO" id="GO:0004674">
    <property type="term" value="F:protein serine/threonine kinase activity"/>
    <property type="evidence" value="ECO:0007669"/>
    <property type="project" value="UniProtKB-EC"/>
</dbReference>
<evidence type="ECO:0000256" key="1">
    <source>
        <dbReference type="ARBA" id="ARBA00004167"/>
    </source>
</evidence>
<name>A0ABC8U8J6_9AQUA</name>
<reference evidence="12 13" key="1">
    <citation type="submission" date="2024-02" db="EMBL/GenBank/DDBJ databases">
        <authorList>
            <person name="Vignale AGUSTIN F."/>
            <person name="Sosa J E."/>
            <person name="Modenutti C."/>
        </authorList>
    </citation>
    <scope>NUCLEOTIDE SEQUENCE [LARGE SCALE GENOMIC DNA]</scope>
</reference>
<keyword evidence="3" id="KW-0597">Phosphoprotein</keyword>
<organism evidence="12 13">
    <name type="scientific">Ilex paraguariensis</name>
    <name type="common">yerba mate</name>
    <dbReference type="NCBI Taxonomy" id="185542"/>
    <lineage>
        <taxon>Eukaryota</taxon>
        <taxon>Viridiplantae</taxon>
        <taxon>Streptophyta</taxon>
        <taxon>Embryophyta</taxon>
        <taxon>Tracheophyta</taxon>
        <taxon>Spermatophyta</taxon>
        <taxon>Magnoliopsida</taxon>
        <taxon>eudicotyledons</taxon>
        <taxon>Gunneridae</taxon>
        <taxon>Pentapetalae</taxon>
        <taxon>asterids</taxon>
        <taxon>campanulids</taxon>
        <taxon>Aquifoliales</taxon>
        <taxon>Aquifoliaceae</taxon>
        <taxon>Ilex</taxon>
    </lineage>
</organism>
<dbReference type="Proteomes" id="UP001642360">
    <property type="component" value="Unassembled WGS sequence"/>
</dbReference>
<comment type="caution">
    <text evidence="12">The sequence shown here is derived from an EMBL/GenBank/DDBJ whole genome shotgun (WGS) entry which is preliminary data.</text>
</comment>
<keyword evidence="10" id="KW-0472">Membrane</keyword>
<dbReference type="AlphaFoldDB" id="A0ABC8U8J6"/>
<protein>
    <recommendedName>
        <fullName evidence="2">non-specific serine/threonine protein kinase</fullName>
        <ecNumber evidence="2">2.7.11.1</ecNumber>
    </recommendedName>
</protein>
<dbReference type="PANTHER" id="PTHR47984:SF4">
    <property type="entry name" value="OS01G0631700 PROTEIN"/>
    <property type="match status" value="1"/>
</dbReference>
<accession>A0ABC8U8J6</accession>
<evidence type="ECO:0000313" key="12">
    <source>
        <dbReference type="EMBL" id="CAK9176433.1"/>
    </source>
</evidence>
<keyword evidence="8" id="KW-0067">ATP-binding</keyword>
<dbReference type="InterPro" id="IPR052232">
    <property type="entry name" value="RLK_Ser/Thr-Kinase"/>
</dbReference>
<gene>
    <name evidence="12" type="ORF">ILEXP_LOCUS46292</name>
</gene>
<feature type="compositionally biased region" description="Polar residues" evidence="11">
    <location>
        <begin position="84"/>
        <end position="101"/>
    </location>
</feature>
<dbReference type="GO" id="GO:0016020">
    <property type="term" value="C:membrane"/>
    <property type="evidence" value="ECO:0007669"/>
    <property type="project" value="UniProtKB-SubCell"/>
</dbReference>
<evidence type="ECO:0000256" key="4">
    <source>
        <dbReference type="ARBA" id="ARBA00022679"/>
    </source>
</evidence>
<evidence type="ECO:0000256" key="11">
    <source>
        <dbReference type="SAM" id="MobiDB-lite"/>
    </source>
</evidence>
<feature type="region of interest" description="Disordered" evidence="11">
    <location>
        <begin position="40"/>
        <end position="101"/>
    </location>
</feature>
<evidence type="ECO:0000256" key="6">
    <source>
        <dbReference type="ARBA" id="ARBA00022741"/>
    </source>
</evidence>
<comment type="subcellular location">
    <subcellularLocation>
        <location evidence="1">Membrane</location>
        <topology evidence="1">Single-pass membrane protein</topology>
    </subcellularLocation>
</comment>
<evidence type="ECO:0000256" key="10">
    <source>
        <dbReference type="ARBA" id="ARBA00023136"/>
    </source>
</evidence>
<keyword evidence="4" id="KW-0808">Transferase</keyword>
<sequence>MMVGNRRAEEVVDPDLEVKPTTRALKHALLVALRCVDPESAKRPKMSQVAQMLEADESPYHEDRRSRRRRTTSMEIEPMKESCGSANMETIVGESSETINA</sequence>
<keyword evidence="7" id="KW-0418">Kinase</keyword>
<evidence type="ECO:0000256" key="7">
    <source>
        <dbReference type="ARBA" id="ARBA00022777"/>
    </source>
</evidence>
<evidence type="ECO:0000313" key="13">
    <source>
        <dbReference type="Proteomes" id="UP001642360"/>
    </source>
</evidence>